<dbReference type="EMBL" id="CM001488">
    <property type="protein sequence ID" value="EIM64421.1"/>
    <property type="molecule type" value="Genomic_DNA"/>
</dbReference>
<dbReference type="HOGENOM" id="CLU_159273_0_0_7"/>
<sequence>MVEKQKKEKKMFLVFSHRLTPEQENDAQDVWGVTSFIALPPGLKKIWEQIPADLENISNVILPIQQWVKREADKNDVVLIQGDFGATWLLVDFALRAQLIPVYSVTQRDAREVLQPDGAIKTTHVFKHRRFRLYGRP</sequence>
<gene>
    <name evidence="1" type="ORF">DespoDRAFT_02576</name>
</gene>
<dbReference type="InterPro" id="IPR049811">
    <property type="entry name" value="MJ1673-like_dom"/>
</dbReference>
<proteinExistence type="predicted"/>
<dbReference type="STRING" id="879212.DespoDRAFT_02576"/>
<dbReference type="AlphaFoldDB" id="I5B4K8"/>
<dbReference type="Proteomes" id="UP000005778">
    <property type="component" value="Chromosome"/>
</dbReference>
<protein>
    <submittedName>
        <fullName evidence="1">Uncharacterized protein</fullName>
    </submittedName>
</protein>
<name>I5B4K8_9BACT</name>
<keyword evidence="2" id="KW-1185">Reference proteome</keyword>
<dbReference type="eggNOG" id="ENOG5032UF4">
    <property type="taxonomic scope" value="Bacteria"/>
</dbReference>
<accession>I5B4K8</accession>
<dbReference type="NCBIfam" id="NF040559">
    <property type="entry name" value="CAS_Csx20"/>
    <property type="match status" value="1"/>
</dbReference>
<evidence type="ECO:0000313" key="2">
    <source>
        <dbReference type="Proteomes" id="UP000005778"/>
    </source>
</evidence>
<organism evidence="1 2">
    <name type="scientific">Desulfobacter postgatei 2ac9</name>
    <dbReference type="NCBI Taxonomy" id="879212"/>
    <lineage>
        <taxon>Bacteria</taxon>
        <taxon>Pseudomonadati</taxon>
        <taxon>Thermodesulfobacteriota</taxon>
        <taxon>Desulfobacteria</taxon>
        <taxon>Desulfobacterales</taxon>
        <taxon>Desulfobacteraceae</taxon>
        <taxon>Desulfobacter</taxon>
    </lineage>
</organism>
<evidence type="ECO:0000313" key="1">
    <source>
        <dbReference type="EMBL" id="EIM64421.1"/>
    </source>
</evidence>
<dbReference type="RefSeq" id="WP_004073972.1">
    <property type="nucleotide sequence ID" value="NZ_CM001488.1"/>
</dbReference>
<reference evidence="1 2" key="2">
    <citation type="submission" date="2012-02" db="EMBL/GenBank/DDBJ databases">
        <title>Improved High-Quality Draft sequence of Desulfobacter postgatei 2ac9.</title>
        <authorList>
            <consortium name="US DOE Joint Genome Institute"/>
            <person name="Lucas S."/>
            <person name="Han J."/>
            <person name="Lapidus A."/>
            <person name="Cheng J.-F."/>
            <person name="Goodwin L."/>
            <person name="Pitluck S."/>
            <person name="Peters L."/>
            <person name="Ovchinnikova G."/>
            <person name="Held B."/>
            <person name="Detter J.C."/>
            <person name="Han C."/>
            <person name="Tapia R."/>
            <person name="Land M."/>
            <person name="Hauser L."/>
            <person name="Kyrpides N."/>
            <person name="Ivanova N."/>
            <person name="Pagani I."/>
            <person name="Orellana R."/>
            <person name="Lovley D."/>
            <person name="Woyke T."/>
        </authorList>
    </citation>
    <scope>NUCLEOTIDE SEQUENCE [LARGE SCALE GENOMIC DNA]</scope>
    <source>
        <strain evidence="1 2">2ac9</strain>
    </source>
</reference>
<reference evidence="1 2" key="1">
    <citation type="submission" date="2011-09" db="EMBL/GenBank/DDBJ databases">
        <authorList>
            <consortium name="US DOE Joint Genome Institute (JGI-PGF)"/>
            <person name="Lucas S."/>
            <person name="Han J."/>
            <person name="Lapidus A."/>
            <person name="Cheng J.-F."/>
            <person name="Goodwin L."/>
            <person name="Pitluck S."/>
            <person name="Peters L."/>
            <person name="Land M.L."/>
            <person name="Hauser L."/>
            <person name="Orellana R."/>
            <person name="Lovley D."/>
            <person name="Woyke T.J."/>
        </authorList>
    </citation>
    <scope>NUCLEOTIDE SEQUENCE [LARGE SCALE GENOMIC DNA]</scope>
    <source>
        <strain evidence="1 2">2ac9</strain>
    </source>
</reference>